<evidence type="ECO:0000313" key="2">
    <source>
        <dbReference type="EMBL" id="RPE73217.1"/>
    </source>
</evidence>
<dbReference type="EMBL" id="RKQL01000001">
    <property type="protein sequence ID" value="RPE73217.1"/>
    <property type="molecule type" value="Genomic_DNA"/>
</dbReference>
<dbReference type="InterPro" id="IPR044922">
    <property type="entry name" value="DUF2063_N_sf"/>
</dbReference>
<protein>
    <submittedName>
        <fullName evidence="2">Putative DNA-binding protein</fullName>
    </submittedName>
</protein>
<reference evidence="2 3" key="1">
    <citation type="submission" date="2018-11" db="EMBL/GenBank/DDBJ databases">
        <title>Genomic Encyclopedia of Type Strains, Phase IV (KMG-IV): sequencing the most valuable type-strain genomes for metagenomic binning, comparative biology and taxonomic classification.</title>
        <authorList>
            <person name="Goeker M."/>
        </authorList>
    </citation>
    <scope>NUCLEOTIDE SEQUENCE [LARGE SCALE GENOMIC DNA]</scope>
    <source>
        <strain evidence="2 3">DSM 101684</strain>
    </source>
</reference>
<keyword evidence="2" id="KW-0238">DNA-binding</keyword>
<organism evidence="2 3">
    <name type="scientific">Tibeticola sediminis</name>
    <dbReference type="NCBI Taxonomy" id="1917811"/>
    <lineage>
        <taxon>Bacteria</taxon>
        <taxon>Pseudomonadati</taxon>
        <taxon>Pseudomonadota</taxon>
        <taxon>Betaproteobacteria</taxon>
        <taxon>Burkholderiales</taxon>
        <taxon>Comamonadaceae</taxon>
        <taxon>Tibeticola</taxon>
    </lineage>
</organism>
<dbReference type="Gene3D" id="1.10.150.690">
    <property type="entry name" value="DUF2063"/>
    <property type="match status" value="1"/>
</dbReference>
<evidence type="ECO:0000313" key="3">
    <source>
        <dbReference type="Proteomes" id="UP000272193"/>
    </source>
</evidence>
<dbReference type="RefSeq" id="WP_170159008.1">
    <property type="nucleotide sequence ID" value="NZ_RKQL01000001.1"/>
</dbReference>
<dbReference type="GO" id="GO:0003677">
    <property type="term" value="F:DNA binding"/>
    <property type="evidence" value="ECO:0007669"/>
    <property type="project" value="UniProtKB-KW"/>
</dbReference>
<feature type="domain" description="Putative DNA-binding" evidence="1">
    <location>
        <begin position="11"/>
        <end position="105"/>
    </location>
</feature>
<dbReference type="Pfam" id="PF09836">
    <property type="entry name" value="DUF2063"/>
    <property type="match status" value="1"/>
</dbReference>
<sequence>MTATTLATLEQQQQTLAAALFATRATPADPTPLDATLARPWAMGLAAYRANAHATAARALAAAYPVLRALLGPDSFDSLSRAYWHHAPPQRGDLAHWGATLAAFLEADAQLADTPYLADVARVEWGLHRAASAADGEAAPASFALLAQHAPERLRLRLAPGTALYTSRWPVASMILAHQTDPPDLREAAARLHAGVGETVRIWREGLRPRLRAIQSSDAQRLSAALAGASLQTVIEAAEGGAEAALAWISEGIREGWVLGLEPDPGEEPTPHPLA</sequence>
<gene>
    <name evidence="2" type="ORF">EDC62_0928</name>
</gene>
<dbReference type="Proteomes" id="UP000272193">
    <property type="component" value="Unassembled WGS sequence"/>
</dbReference>
<dbReference type="InterPro" id="IPR018640">
    <property type="entry name" value="DUF2063"/>
</dbReference>
<keyword evidence="3" id="KW-1185">Reference proteome</keyword>
<accession>A0A3N4V810</accession>
<comment type="caution">
    <text evidence="2">The sequence shown here is derived from an EMBL/GenBank/DDBJ whole genome shotgun (WGS) entry which is preliminary data.</text>
</comment>
<dbReference type="AlphaFoldDB" id="A0A3N4V810"/>
<name>A0A3N4V810_9BURK</name>
<evidence type="ECO:0000259" key="1">
    <source>
        <dbReference type="Pfam" id="PF09836"/>
    </source>
</evidence>
<proteinExistence type="predicted"/>